<dbReference type="AlphaFoldDB" id="A0A0C2XP15"/>
<dbReference type="EMBL" id="KN831785">
    <property type="protein sequence ID" value="KIM39403.1"/>
    <property type="molecule type" value="Genomic_DNA"/>
</dbReference>
<gene>
    <name evidence="1" type="ORF">M413DRAFT_415279</name>
</gene>
<evidence type="ECO:0000313" key="1">
    <source>
        <dbReference type="EMBL" id="KIM39403.1"/>
    </source>
</evidence>
<name>A0A0C2XP15_HEBCY</name>
<accession>A0A0C2XP15</accession>
<organism evidence="1 2">
    <name type="scientific">Hebeloma cylindrosporum</name>
    <dbReference type="NCBI Taxonomy" id="76867"/>
    <lineage>
        <taxon>Eukaryota</taxon>
        <taxon>Fungi</taxon>
        <taxon>Dikarya</taxon>
        <taxon>Basidiomycota</taxon>
        <taxon>Agaricomycotina</taxon>
        <taxon>Agaricomycetes</taxon>
        <taxon>Agaricomycetidae</taxon>
        <taxon>Agaricales</taxon>
        <taxon>Agaricineae</taxon>
        <taxon>Hymenogastraceae</taxon>
        <taxon>Hebeloma</taxon>
    </lineage>
</organism>
<dbReference type="OrthoDB" id="3245731at2759"/>
<evidence type="ECO:0000313" key="2">
    <source>
        <dbReference type="Proteomes" id="UP000053424"/>
    </source>
</evidence>
<keyword evidence="2" id="KW-1185">Reference proteome</keyword>
<reference evidence="1 2" key="1">
    <citation type="submission" date="2014-04" db="EMBL/GenBank/DDBJ databases">
        <authorList>
            <consortium name="DOE Joint Genome Institute"/>
            <person name="Kuo A."/>
            <person name="Gay G."/>
            <person name="Dore J."/>
            <person name="Kohler A."/>
            <person name="Nagy L.G."/>
            <person name="Floudas D."/>
            <person name="Copeland A."/>
            <person name="Barry K.W."/>
            <person name="Cichocki N."/>
            <person name="Veneault-Fourrey C."/>
            <person name="LaButti K."/>
            <person name="Lindquist E.A."/>
            <person name="Lipzen A."/>
            <person name="Lundell T."/>
            <person name="Morin E."/>
            <person name="Murat C."/>
            <person name="Sun H."/>
            <person name="Tunlid A."/>
            <person name="Henrissat B."/>
            <person name="Grigoriev I.V."/>
            <person name="Hibbett D.S."/>
            <person name="Martin F."/>
            <person name="Nordberg H.P."/>
            <person name="Cantor M.N."/>
            <person name="Hua S.X."/>
        </authorList>
    </citation>
    <scope>NUCLEOTIDE SEQUENCE [LARGE SCALE GENOMIC DNA]</scope>
    <source>
        <strain evidence="2">h7</strain>
    </source>
</reference>
<dbReference type="Proteomes" id="UP000053424">
    <property type="component" value="Unassembled WGS sequence"/>
</dbReference>
<proteinExistence type="predicted"/>
<protein>
    <submittedName>
        <fullName evidence="1">Uncharacterized protein</fullName>
    </submittedName>
</protein>
<dbReference type="HOGENOM" id="CLU_100292_0_0_1"/>
<reference evidence="2" key="2">
    <citation type="submission" date="2015-01" db="EMBL/GenBank/DDBJ databases">
        <title>Evolutionary Origins and Diversification of the Mycorrhizal Mutualists.</title>
        <authorList>
            <consortium name="DOE Joint Genome Institute"/>
            <consortium name="Mycorrhizal Genomics Consortium"/>
            <person name="Kohler A."/>
            <person name="Kuo A."/>
            <person name="Nagy L.G."/>
            <person name="Floudas D."/>
            <person name="Copeland A."/>
            <person name="Barry K.W."/>
            <person name="Cichocki N."/>
            <person name="Veneault-Fourrey C."/>
            <person name="LaButti K."/>
            <person name="Lindquist E.A."/>
            <person name="Lipzen A."/>
            <person name="Lundell T."/>
            <person name="Morin E."/>
            <person name="Murat C."/>
            <person name="Riley R."/>
            <person name="Ohm R."/>
            <person name="Sun H."/>
            <person name="Tunlid A."/>
            <person name="Henrissat B."/>
            <person name="Grigoriev I.V."/>
            <person name="Hibbett D.S."/>
            <person name="Martin F."/>
        </authorList>
    </citation>
    <scope>NUCLEOTIDE SEQUENCE [LARGE SCALE GENOMIC DNA]</scope>
    <source>
        <strain evidence="2">h7</strain>
    </source>
</reference>
<sequence length="209" mass="23891">MEGSFTSLFMPNITDRLVVRHLANNTPIKEFYRRYTEAAFHRRYTNAAAPRNGWKQATAVTLSTQEYHTLLRLLGTHHLSIADFHAKFAHETWVLFKILGPGFMDIVPAFPFPERVKADILKDQERHCVRCHRSFYVRYNGGTECSWCGGETVRDVMSTISAVDVSFGDRFERCHGSPGGCMGLDDERAGLEGPPFRFHYHAERTGLTY</sequence>